<evidence type="ECO:0000313" key="2">
    <source>
        <dbReference type="EMBL" id="JAG14227.1"/>
    </source>
</evidence>
<sequence length="139" mass="16302">QEVGQHTLPWDRRAELSKMVIFVHNLLTSTSESEVNRWLNRITDLADDYEIMYREEVTTPVSTSDSTTIINDRRNKTRRTHPKTARREADSPKDPSNWDWRSEGTLQEEVAQVLDHMHKLRRELPKEDYDGTEAALNIL</sequence>
<organism evidence="2">
    <name type="scientific">Lygus hesperus</name>
    <name type="common">Western plant bug</name>
    <dbReference type="NCBI Taxonomy" id="30085"/>
    <lineage>
        <taxon>Eukaryota</taxon>
        <taxon>Metazoa</taxon>
        <taxon>Ecdysozoa</taxon>
        <taxon>Arthropoda</taxon>
        <taxon>Hexapoda</taxon>
        <taxon>Insecta</taxon>
        <taxon>Pterygota</taxon>
        <taxon>Neoptera</taxon>
        <taxon>Paraneoptera</taxon>
        <taxon>Hemiptera</taxon>
        <taxon>Heteroptera</taxon>
        <taxon>Panheteroptera</taxon>
        <taxon>Cimicomorpha</taxon>
        <taxon>Miridae</taxon>
        <taxon>Mirini</taxon>
        <taxon>Lygus</taxon>
    </lineage>
</organism>
<protein>
    <submittedName>
        <fullName evidence="2">Kinesin-like protein KIF1B</fullName>
    </submittedName>
</protein>
<dbReference type="AlphaFoldDB" id="A0A0A9X0I3"/>
<reference evidence="2" key="2">
    <citation type="submission" date="2014-07" db="EMBL/GenBank/DDBJ databases">
        <authorList>
            <person name="Hull J."/>
        </authorList>
    </citation>
    <scope>NUCLEOTIDE SEQUENCE</scope>
</reference>
<accession>A0A0A9X0I3</accession>
<feature type="non-terminal residue" evidence="2">
    <location>
        <position position="139"/>
    </location>
</feature>
<gene>
    <name evidence="2" type="primary">KIF1B_0</name>
    <name evidence="2" type="ORF">CM83_104861</name>
</gene>
<feature type="compositionally biased region" description="Basic residues" evidence="1">
    <location>
        <begin position="75"/>
        <end position="84"/>
    </location>
</feature>
<name>A0A0A9X0I3_LYGHE</name>
<reference evidence="2" key="1">
    <citation type="journal article" date="2014" name="PLoS ONE">
        <title>Transcriptome-Based Identification of ABC Transporters in the Western Tarnished Plant Bug Lygus hesperus.</title>
        <authorList>
            <person name="Hull J.J."/>
            <person name="Chaney K."/>
            <person name="Geib S.M."/>
            <person name="Fabrick J.A."/>
            <person name="Brent C.S."/>
            <person name="Walsh D."/>
            <person name="Lavine L.C."/>
        </authorList>
    </citation>
    <scope>NUCLEOTIDE SEQUENCE</scope>
</reference>
<evidence type="ECO:0000256" key="1">
    <source>
        <dbReference type="SAM" id="MobiDB-lite"/>
    </source>
</evidence>
<feature type="region of interest" description="Disordered" evidence="1">
    <location>
        <begin position="60"/>
        <end position="103"/>
    </location>
</feature>
<dbReference type="EMBL" id="GBHO01029377">
    <property type="protein sequence ID" value="JAG14227.1"/>
    <property type="molecule type" value="Transcribed_RNA"/>
</dbReference>
<proteinExistence type="predicted"/>
<feature type="non-terminal residue" evidence="2">
    <location>
        <position position="1"/>
    </location>
</feature>